<organism evidence="1">
    <name type="scientific">viral metagenome</name>
    <dbReference type="NCBI Taxonomy" id="1070528"/>
    <lineage>
        <taxon>unclassified sequences</taxon>
        <taxon>metagenomes</taxon>
        <taxon>organismal metagenomes</taxon>
    </lineage>
</organism>
<proteinExistence type="predicted"/>
<dbReference type="AlphaFoldDB" id="A0A6C0BHR8"/>
<protein>
    <submittedName>
        <fullName evidence="1">Uncharacterized protein</fullName>
    </submittedName>
</protein>
<sequence>MSAIEEIAIEIQALAAPAPAYHMRMKDLLAEQKANYMYCAHTNPEGLFELWHKHSHDRNALRQKHRDTRARAKAEKALLAPSKLEPNFWMDHPNHDGRRDTLTAVLESMEMPTDRVTDLMPIYAKWLLTAKKTHENGRPMNRWALMEAFATEGNF</sequence>
<dbReference type="EMBL" id="MN739157">
    <property type="protein sequence ID" value="QHS91264.1"/>
    <property type="molecule type" value="Genomic_DNA"/>
</dbReference>
<accession>A0A6C0BHR8</accession>
<name>A0A6C0BHR8_9ZZZZ</name>
<reference evidence="1" key="1">
    <citation type="journal article" date="2020" name="Nature">
        <title>Giant virus diversity and host interactions through global metagenomics.</title>
        <authorList>
            <person name="Schulz F."/>
            <person name="Roux S."/>
            <person name="Paez-Espino D."/>
            <person name="Jungbluth S."/>
            <person name="Walsh D.A."/>
            <person name="Denef V.J."/>
            <person name="McMahon K.D."/>
            <person name="Konstantinidis K.T."/>
            <person name="Eloe-Fadrosh E.A."/>
            <person name="Kyrpides N.C."/>
            <person name="Woyke T."/>
        </authorList>
    </citation>
    <scope>NUCLEOTIDE SEQUENCE</scope>
    <source>
        <strain evidence="1">GVMAG-M-3300013004-44</strain>
    </source>
</reference>
<evidence type="ECO:0000313" key="1">
    <source>
        <dbReference type="EMBL" id="QHS91264.1"/>
    </source>
</evidence>